<dbReference type="GeneID" id="19015064"/>
<feature type="transmembrane region" description="Helical" evidence="2">
    <location>
        <begin position="106"/>
        <end position="124"/>
    </location>
</feature>
<keyword evidence="2" id="KW-1133">Transmembrane helix</keyword>
<keyword evidence="4" id="KW-1185">Reference proteome</keyword>
<evidence type="ECO:0000256" key="1">
    <source>
        <dbReference type="SAM" id="MobiDB-lite"/>
    </source>
</evidence>
<evidence type="ECO:0000313" key="3">
    <source>
        <dbReference type="EMBL" id="CCO17373.1"/>
    </source>
</evidence>
<dbReference type="KEGG" id="bpg:Bathy06g00840"/>
<feature type="compositionally biased region" description="Low complexity" evidence="1">
    <location>
        <begin position="8"/>
        <end position="26"/>
    </location>
</feature>
<evidence type="ECO:0000313" key="4">
    <source>
        <dbReference type="Proteomes" id="UP000198341"/>
    </source>
</evidence>
<protein>
    <submittedName>
        <fullName evidence="3">Uncharacterized protein</fullName>
    </submittedName>
</protein>
<organism evidence="3 4">
    <name type="scientific">Bathycoccus prasinos</name>
    <dbReference type="NCBI Taxonomy" id="41875"/>
    <lineage>
        <taxon>Eukaryota</taxon>
        <taxon>Viridiplantae</taxon>
        <taxon>Chlorophyta</taxon>
        <taxon>Mamiellophyceae</taxon>
        <taxon>Mamiellales</taxon>
        <taxon>Bathycoccaceae</taxon>
        <taxon>Bathycoccus</taxon>
    </lineage>
</organism>
<sequence>MNAVAAARRPSSSSSSSSPSSSTRTRGYQKFTITNRYGRREKEHHPASSKEVAKNTKNSSITNNTNGNSNKVLFASGLGASLVGLLTPSAAMAISITDPVFGDIEVWQFLILTAGYWIAIEAYLDNKYDEDKKTVMPTLKKKDEDEDE</sequence>
<dbReference type="OrthoDB" id="498144at2759"/>
<keyword evidence="2" id="KW-0472">Membrane</keyword>
<dbReference type="AlphaFoldDB" id="K8F710"/>
<evidence type="ECO:0000256" key="2">
    <source>
        <dbReference type="SAM" id="Phobius"/>
    </source>
</evidence>
<feature type="transmembrane region" description="Helical" evidence="2">
    <location>
        <begin position="72"/>
        <end position="94"/>
    </location>
</feature>
<feature type="compositionally biased region" description="Low complexity" evidence="1">
    <location>
        <begin position="55"/>
        <end position="68"/>
    </location>
</feature>
<proteinExistence type="predicted"/>
<feature type="compositionally biased region" description="Basic and acidic residues" evidence="1">
    <location>
        <begin position="38"/>
        <end position="54"/>
    </location>
</feature>
<dbReference type="RefSeq" id="XP_007512773.1">
    <property type="nucleotide sequence ID" value="XM_007512711.1"/>
</dbReference>
<dbReference type="EMBL" id="FO082273">
    <property type="protein sequence ID" value="CCO17373.1"/>
    <property type="molecule type" value="Genomic_DNA"/>
</dbReference>
<accession>K8F710</accession>
<gene>
    <name evidence="3" type="ORF">Bathy06g00840</name>
</gene>
<keyword evidence="2" id="KW-0812">Transmembrane</keyword>
<name>K8F710_9CHLO</name>
<dbReference type="Proteomes" id="UP000198341">
    <property type="component" value="Chromosome 6"/>
</dbReference>
<reference evidence="3 4" key="1">
    <citation type="submission" date="2011-10" db="EMBL/GenBank/DDBJ databases">
        <authorList>
            <person name="Genoscope - CEA"/>
        </authorList>
    </citation>
    <scope>NUCLEOTIDE SEQUENCE [LARGE SCALE GENOMIC DNA]</scope>
    <source>
        <strain evidence="3 4">RCC 1105</strain>
    </source>
</reference>
<feature type="region of interest" description="Disordered" evidence="1">
    <location>
        <begin position="1"/>
        <end position="68"/>
    </location>
</feature>